<reference evidence="1 4" key="1">
    <citation type="submission" date="2015-06" db="EMBL/GenBank/DDBJ databases">
        <title>Genome sequence of Mycobacterium conceptionense strain MLE.</title>
        <authorList>
            <person name="Greninger A.L."/>
            <person name="Cunningham G."/>
            <person name="Chiu C.Y."/>
            <person name="Miller S."/>
        </authorList>
    </citation>
    <scope>NUCLEOTIDE SEQUENCE [LARGE SCALE GENOMIC DNA]</scope>
    <source>
        <strain evidence="1 4">MLE</strain>
    </source>
</reference>
<dbReference type="Proteomes" id="UP000093779">
    <property type="component" value="Unassembled WGS sequence"/>
</dbReference>
<evidence type="ECO:0000313" key="4">
    <source>
        <dbReference type="Proteomes" id="UP000037594"/>
    </source>
</evidence>
<dbReference type="Proteomes" id="UP000193811">
    <property type="component" value="Unassembled WGS sequence"/>
</dbReference>
<comment type="caution">
    <text evidence="1">The sequence shown here is derived from an EMBL/GenBank/DDBJ whole genome shotgun (WGS) entry which is preliminary data.</text>
</comment>
<dbReference type="EMBL" id="LQOP01000016">
    <property type="protein sequence ID" value="ORV26356.1"/>
    <property type="molecule type" value="Genomic_DNA"/>
</dbReference>
<accession>A0A0J8U8N9</accession>
<evidence type="ECO:0000313" key="2">
    <source>
        <dbReference type="EMBL" id="OBF12753.1"/>
    </source>
</evidence>
<reference evidence="3 6" key="2">
    <citation type="submission" date="2016-01" db="EMBL/GenBank/DDBJ databases">
        <title>The new phylogeny of the genus Mycobacterium.</title>
        <authorList>
            <person name="Tarcisio F."/>
            <person name="Conor M."/>
            <person name="Antonella G."/>
            <person name="Elisabetta G."/>
            <person name="Giulia F.S."/>
            <person name="Sara T."/>
            <person name="Anna F."/>
            <person name="Clotilde B."/>
            <person name="Roberto B."/>
            <person name="Veronica D.S."/>
            <person name="Fabio R."/>
            <person name="Monica P."/>
            <person name="Olivier J."/>
            <person name="Enrico T."/>
            <person name="Nicola S."/>
        </authorList>
    </citation>
    <scope>NUCLEOTIDE SEQUENCE [LARGE SCALE GENOMIC DNA]</scope>
    <source>
        <strain evidence="3 6">CCUG 50187</strain>
    </source>
</reference>
<dbReference type="RefSeq" id="WP_019344158.1">
    <property type="nucleotide sequence ID" value="NZ_AGSZ01000118.1"/>
</dbReference>
<dbReference type="EMBL" id="LFOD01000018">
    <property type="protein sequence ID" value="KMV16725.1"/>
    <property type="molecule type" value="Genomic_DNA"/>
</dbReference>
<evidence type="ECO:0000313" key="5">
    <source>
        <dbReference type="Proteomes" id="UP000093779"/>
    </source>
</evidence>
<evidence type="ECO:0000313" key="1">
    <source>
        <dbReference type="EMBL" id="KMV16725.1"/>
    </source>
</evidence>
<organism evidence="1 4">
    <name type="scientific">Mycolicibacterium conceptionense</name>
    <dbReference type="NCBI Taxonomy" id="451644"/>
    <lineage>
        <taxon>Bacteria</taxon>
        <taxon>Bacillati</taxon>
        <taxon>Actinomycetota</taxon>
        <taxon>Actinomycetes</taxon>
        <taxon>Mycobacteriales</taxon>
        <taxon>Mycobacteriaceae</taxon>
        <taxon>Mycolicibacterium</taxon>
    </lineage>
</organism>
<protein>
    <submittedName>
        <fullName evidence="1">Uncharacterized protein</fullName>
    </submittedName>
</protein>
<dbReference type="EMBL" id="LZHX01000098">
    <property type="protein sequence ID" value="OBF12753.1"/>
    <property type="molecule type" value="Genomic_DNA"/>
</dbReference>
<keyword evidence="6" id="KW-1185">Reference proteome</keyword>
<reference evidence="2 5" key="3">
    <citation type="submission" date="2016-06" db="EMBL/GenBank/DDBJ databases">
        <authorList>
            <person name="Kjaerup R.B."/>
            <person name="Dalgaard T.S."/>
            <person name="Juul-Madsen H.R."/>
        </authorList>
    </citation>
    <scope>NUCLEOTIDE SEQUENCE [LARGE SCALE GENOMIC DNA]</scope>
    <source>
        <strain evidence="2 5">ACS1953</strain>
    </source>
</reference>
<proteinExistence type="predicted"/>
<gene>
    <name evidence="2" type="ORF">A5726_28250</name>
    <name evidence="1" type="ORF">ACT17_18935</name>
    <name evidence="3" type="ORF">AWB98_16000</name>
</gene>
<dbReference type="Proteomes" id="UP000037594">
    <property type="component" value="Unassembled WGS sequence"/>
</dbReference>
<dbReference type="AlphaFoldDB" id="A0A0J8U8N9"/>
<evidence type="ECO:0000313" key="6">
    <source>
        <dbReference type="Proteomes" id="UP000193811"/>
    </source>
</evidence>
<evidence type="ECO:0000313" key="3">
    <source>
        <dbReference type="EMBL" id="ORV26356.1"/>
    </source>
</evidence>
<dbReference type="PATRIC" id="fig|451644.5.peg.3911"/>
<dbReference type="GeneID" id="44296967"/>
<sequence length="69" mass="7699">MSVDRVADLQRWEDSGAHWRVLTRTADSLTVALLRCDGGEEVDRFTSTDPRLLDFVGARSSSEEPQHPG</sequence>
<name>A0A0J8U8N9_9MYCO</name>
<dbReference type="OrthoDB" id="3431291at2"/>